<dbReference type="PANTHER" id="PTHR33264">
    <property type="entry name" value="EXPRESSED PROTEIN"/>
    <property type="match status" value="1"/>
</dbReference>
<keyword evidence="2" id="KW-1185">Reference proteome</keyword>
<evidence type="ECO:0000313" key="2">
    <source>
        <dbReference type="Proteomes" id="UP001165190"/>
    </source>
</evidence>
<organism evidence="1 2">
    <name type="scientific">Hibiscus trionum</name>
    <name type="common">Flower of an hour</name>
    <dbReference type="NCBI Taxonomy" id="183268"/>
    <lineage>
        <taxon>Eukaryota</taxon>
        <taxon>Viridiplantae</taxon>
        <taxon>Streptophyta</taxon>
        <taxon>Embryophyta</taxon>
        <taxon>Tracheophyta</taxon>
        <taxon>Spermatophyta</taxon>
        <taxon>Magnoliopsida</taxon>
        <taxon>eudicotyledons</taxon>
        <taxon>Gunneridae</taxon>
        <taxon>Pentapetalae</taxon>
        <taxon>rosids</taxon>
        <taxon>malvids</taxon>
        <taxon>Malvales</taxon>
        <taxon>Malvaceae</taxon>
        <taxon>Malvoideae</taxon>
        <taxon>Hibiscus</taxon>
    </lineage>
</organism>
<dbReference type="OrthoDB" id="695262at2759"/>
<protein>
    <submittedName>
        <fullName evidence="1">Uncharacterized protein</fullName>
    </submittedName>
</protein>
<reference evidence="1" key="1">
    <citation type="submission" date="2023-05" db="EMBL/GenBank/DDBJ databases">
        <title>Genome and transcriptome analyses reveal genes involved in the formation of fine ridges on petal epidermal cells in Hibiscus trionum.</title>
        <authorList>
            <person name="Koshimizu S."/>
            <person name="Masuda S."/>
            <person name="Ishii T."/>
            <person name="Shirasu K."/>
            <person name="Hoshino A."/>
            <person name="Arita M."/>
        </authorList>
    </citation>
    <scope>NUCLEOTIDE SEQUENCE</scope>
    <source>
        <strain evidence="1">Hamamatsu line</strain>
    </source>
</reference>
<accession>A0A9W7HWN9</accession>
<evidence type="ECO:0000313" key="1">
    <source>
        <dbReference type="EMBL" id="GMI84808.1"/>
    </source>
</evidence>
<sequence length="172" mass="19386">MSHRIILTTPTSTVYRRQPLLQSHSTTSSALSGFDDGSHSVISRSNSTKRAKFGEFCGGATAVCCCFPCGIANLLVLVIYKVPAGLCRRAFRLKRRRKSQKKGLFQPRYGCGCEDGELSNQPMAYVKDILLDVKVSEEDDKALFKLEEEMWEKFRGTGFWRTPSQRETDFCV</sequence>
<comment type="caution">
    <text evidence="1">The sequence shown here is derived from an EMBL/GenBank/DDBJ whole genome shotgun (WGS) entry which is preliminary data.</text>
</comment>
<name>A0A9W7HWN9_HIBTR</name>
<dbReference type="AlphaFoldDB" id="A0A9W7HWN9"/>
<dbReference type="PANTHER" id="PTHR33264:SF8">
    <property type="entry name" value="EXPRESSED PROTEIN"/>
    <property type="match status" value="1"/>
</dbReference>
<dbReference type="Proteomes" id="UP001165190">
    <property type="component" value="Unassembled WGS sequence"/>
</dbReference>
<gene>
    <name evidence="1" type="ORF">HRI_002150100</name>
</gene>
<proteinExistence type="predicted"/>
<dbReference type="EMBL" id="BSYR01000020">
    <property type="protein sequence ID" value="GMI84808.1"/>
    <property type="molecule type" value="Genomic_DNA"/>
</dbReference>